<evidence type="ECO:0000313" key="1">
    <source>
        <dbReference type="EMBL" id="KAI5683295.1"/>
    </source>
</evidence>
<dbReference type="EMBL" id="CM044701">
    <property type="protein sequence ID" value="KAI5683295.1"/>
    <property type="molecule type" value="Genomic_DNA"/>
</dbReference>
<proteinExistence type="predicted"/>
<gene>
    <name evidence="1" type="ORF">M9H77_04523</name>
</gene>
<evidence type="ECO:0000313" key="2">
    <source>
        <dbReference type="Proteomes" id="UP001060085"/>
    </source>
</evidence>
<name>A0ACC0CEH8_CATRO</name>
<keyword evidence="2" id="KW-1185">Reference proteome</keyword>
<protein>
    <submittedName>
        <fullName evidence="1">Uncharacterized protein</fullName>
    </submittedName>
</protein>
<accession>A0ACC0CEH8</accession>
<sequence length="264" mass="30468">MGYAKIIDWMYTKRLNRLNKPPIKTIQIIIFIPHAVFVCVHGTALCVSLFRSHPCLIMLKKKKSVREAILSSQSSIDNFKPSTKNDTMHSCLLLNAAIVETLIEDSLVGSIVSFQEDAFKLYNDHAFRLEFSIHKGNQKFKRRVTQNNAGYLQELKDSEVSIAVGLRVLKNLMDKFGCHNDSWLNRLFEEQLTKFLKYYQELVVCNEGENMYEAILDKDILKRWIKDIDLRLAVAVLCLEERNFKEFSDLISANELNLNAQECA</sequence>
<dbReference type="Proteomes" id="UP001060085">
    <property type="component" value="Linkage Group LG01"/>
</dbReference>
<reference evidence="2" key="1">
    <citation type="journal article" date="2023" name="Nat. Plants">
        <title>Single-cell RNA sequencing provides a high-resolution roadmap for understanding the multicellular compartmentation of specialized metabolism.</title>
        <authorList>
            <person name="Sun S."/>
            <person name="Shen X."/>
            <person name="Li Y."/>
            <person name="Li Y."/>
            <person name="Wang S."/>
            <person name="Li R."/>
            <person name="Zhang H."/>
            <person name="Shen G."/>
            <person name="Guo B."/>
            <person name="Wei J."/>
            <person name="Xu J."/>
            <person name="St-Pierre B."/>
            <person name="Chen S."/>
            <person name="Sun C."/>
        </authorList>
    </citation>
    <scope>NUCLEOTIDE SEQUENCE [LARGE SCALE GENOMIC DNA]</scope>
</reference>
<organism evidence="1 2">
    <name type="scientific">Catharanthus roseus</name>
    <name type="common">Madagascar periwinkle</name>
    <name type="synonym">Vinca rosea</name>
    <dbReference type="NCBI Taxonomy" id="4058"/>
    <lineage>
        <taxon>Eukaryota</taxon>
        <taxon>Viridiplantae</taxon>
        <taxon>Streptophyta</taxon>
        <taxon>Embryophyta</taxon>
        <taxon>Tracheophyta</taxon>
        <taxon>Spermatophyta</taxon>
        <taxon>Magnoliopsida</taxon>
        <taxon>eudicotyledons</taxon>
        <taxon>Gunneridae</taxon>
        <taxon>Pentapetalae</taxon>
        <taxon>asterids</taxon>
        <taxon>lamiids</taxon>
        <taxon>Gentianales</taxon>
        <taxon>Apocynaceae</taxon>
        <taxon>Rauvolfioideae</taxon>
        <taxon>Vinceae</taxon>
        <taxon>Catharanthinae</taxon>
        <taxon>Catharanthus</taxon>
    </lineage>
</organism>
<comment type="caution">
    <text evidence="1">The sequence shown here is derived from an EMBL/GenBank/DDBJ whole genome shotgun (WGS) entry which is preliminary data.</text>
</comment>